<dbReference type="STRING" id="51670.SAMN04488557_2502"/>
<dbReference type="GO" id="GO:0016740">
    <property type="term" value="F:transferase activity"/>
    <property type="evidence" value="ECO:0007669"/>
    <property type="project" value="UniProtKB-KW"/>
</dbReference>
<gene>
    <name evidence="2" type="ORF">SAMN04488557_2502</name>
</gene>
<keyword evidence="2" id="KW-0808">Transferase</keyword>
<reference evidence="3" key="1">
    <citation type="submission" date="2016-10" db="EMBL/GenBank/DDBJ databases">
        <authorList>
            <person name="Varghese N."/>
            <person name="Submissions S."/>
        </authorList>
    </citation>
    <scope>NUCLEOTIDE SEQUENCE [LARGE SCALE GENOMIC DNA]</scope>
    <source>
        <strain evidence="3">DSM 1565</strain>
    </source>
</reference>
<dbReference type="SUPFAM" id="SSF53448">
    <property type="entry name" value="Nucleotide-diphospho-sugar transferases"/>
    <property type="match status" value="1"/>
</dbReference>
<evidence type="ECO:0000313" key="3">
    <source>
        <dbReference type="Proteomes" id="UP000199423"/>
    </source>
</evidence>
<dbReference type="InterPro" id="IPR050834">
    <property type="entry name" value="Glycosyltransf_2"/>
</dbReference>
<dbReference type="OrthoDB" id="6116224at2"/>
<dbReference type="Proteomes" id="UP000199423">
    <property type="component" value="Unassembled WGS sequence"/>
</dbReference>
<evidence type="ECO:0000313" key="2">
    <source>
        <dbReference type="EMBL" id="SFV35106.1"/>
    </source>
</evidence>
<dbReference type="RefSeq" id="WP_092867971.1">
    <property type="nucleotide sequence ID" value="NZ_FPCH01000002.1"/>
</dbReference>
<feature type="domain" description="Glycosyltransferase 2-like" evidence="1">
    <location>
        <begin position="6"/>
        <end position="128"/>
    </location>
</feature>
<dbReference type="PANTHER" id="PTHR43685:SF2">
    <property type="entry name" value="GLYCOSYLTRANSFERASE 2-LIKE DOMAIN-CONTAINING PROTEIN"/>
    <property type="match status" value="1"/>
</dbReference>
<dbReference type="AlphaFoldDB" id="A0A1I7NKJ8"/>
<dbReference type="CDD" id="cd00761">
    <property type="entry name" value="Glyco_tranf_GTA_type"/>
    <property type="match status" value="1"/>
</dbReference>
<keyword evidence="3" id="KW-1185">Reference proteome</keyword>
<protein>
    <submittedName>
        <fullName evidence="2">Glycosyltransferase involved in cell wall bisynthesis</fullName>
    </submittedName>
</protein>
<name>A0A1I7NKJ8_9HYPH</name>
<dbReference type="Pfam" id="PF00535">
    <property type="entry name" value="Glycos_transf_2"/>
    <property type="match status" value="1"/>
</dbReference>
<dbReference type="InterPro" id="IPR029044">
    <property type="entry name" value="Nucleotide-diphossugar_trans"/>
</dbReference>
<accession>A0A1I7NKJ8</accession>
<evidence type="ECO:0000259" key="1">
    <source>
        <dbReference type="Pfam" id="PF00535"/>
    </source>
</evidence>
<sequence length="344" mass="37813">MSNGISVVICAHNSAERLPPTIEALARCKAEFPVEIIIVDNNSSDDTAERAQAAWNDCGNVRFAFTIIREPQAGLSYARRAGTRAASFDVILFCDDDNWLAEDYLINAVRIMQDPTIGAAGGCSTPANPESLPPWFYTFSWGFAVGVPISRIVYLPDAPETERQVDALWGAGLVTRRDLIAFLYTLPGFPVLSGRKGEKLLSGEDIEISACVACAGYKLIFNERLQFRHAIAPSRLTTAYAKRLFASFEEGFAVTGQYTKIITAFDAPLRAAAVGCARIAKHILLRRLTRESFLSLLAALRLPGLMTSDQRQIYRTVQSVRAHRSVPHKPVRPALRNVVSENPA</sequence>
<proteinExistence type="predicted"/>
<organism evidence="2 3">
    <name type="scientific">Hyphomicrobium facile</name>
    <dbReference type="NCBI Taxonomy" id="51670"/>
    <lineage>
        <taxon>Bacteria</taxon>
        <taxon>Pseudomonadati</taxon>
        <taxon>Pseudomonadota</taxon>
        <taxon>Alphaproteobacteria</taxon>
        <taxon>Hyphomicrobiales</taxon>
        <taxon>Hyphomicrobiaceae</taxon>
        <taxon>Hyphomicrobium</taxon>
    </lineage>
</organism>
<dbReference type="Gene3D" id="3.90.550.10">
    <property type="entry name" value="Spore Coat Polysaccharide Biosynthesis Protein SpsA, Chain A"/>
    <property type="match status" value="1"/>
</dbReference>
<dbReference type="EMBL" id="FPCH01000002">
    <property type="protein sequence ID" value="SFV35106.1"/>
    <property type="molecule type" value="Genomic_DNA"/>
</dbReference>
<dbReference type="InterPro" id="IPR001173">
    <property type="entry name" value="Glyco_trans_2-like"/>
</dbReference>
<dbReference type="PANTHER" id="PTHR43685">
    <property type="entry name" value="GLYCOSYLTRANSFERASE"/>
    <property type="match status" value="1"/>
</dbReference>